<organism evidence="1 2">
    <name type="scientific">Platysternon megacephalum</name>
    <name type="common">big-headed turtle</name>
    <dbReference type="NCBI Taxonomy" id="55544"/>
    <lineage>
        <taxon>Eukaryota</taxon>
        <taxon>Metazoa</taxon>
        <taxon>Chordata</taxon>
        <taxon>Craniata</taxon>
        <taxon>Vertebrata</taxon>
        <taxon>Euteleostomi</taxon>
        <taxon>Archelosauria</taxon>
        <taxon>Testudinata</taxon>
        <taxon>Testudines</taxon>
        <taxon>Cryptodira</taxon>
        <taxon>Durocryptodira</taxon>
        <taxon>Testudinoidea</taxon>
        <taxon>Platysternidae</taxon>
        <taxon>Platysternon</taxon>
    </lineage>
</organism>
<reference evidence="1 2" key="1">
    <citation type="submission" date="2019-04" db="EMBL/GenBank/DDBJ databases">
        <title>Draft genome of the big-headed turtle Platysternon megacephalum.</title>
        <authorList>
            <person name="Gong S."/>
        </authorList>
    </citation>
    <scope>NUCLEOTIDE SEQUENCE [LARGE SCALE GENOMIC DNA]</scope>
    <source>
        <strain evidence="1">DO16091913</strain>
        <tissue evidence="1">Muscle</tissue>
    </source>
</reference>
<gene>
    <name evidence="1" type="ORF">DR999_PMT06972</name>
</gene>
<reference evidence="1 2" key="2">
    <citation type="submission" date="2019-04" db="EMBL/GenBank/DDBJ databases">
        <title>The genome sequence of big-headed turtle.</title>
        <authorList>
            <person name="Gong S."/>
        </authorList>
    </citation>
    <scope>NUCLEOTIDE SEQUENCE [LARGE SCALE GENOMIC DNA]</scope>
    <source>
        <strain evidence="1">DO16091913</strain>
        <tissue evidence="1">Muscle</tissue>
    </source>
</reference>
<evidence type="ECO:0000313" key="2">
    <source>
        <dbReference type="Proteomes" id="UP000297703"/>
    </source>
</evidence>
<dbReference type="Proteomes" id="UP000297703">
    <property type="component" value="Unassembled WGS sequence"/>
</dbReference>
<protein>
    <submittedName>
        <fullName evidence="1">SH3 domain-containing RING finger protein 3</fullName>
    </submittedName>
</protein>
<accession>A0A4D9EEV5</accession>
<evidence type="ECO:0000313" key="1">
    <source>
        <dbReference type="EMBL" id="TFK09931.1"/>
    </source>
</evidence>
<keyword evidence="2" id="KW-1185">Reference proteome</keyword>
<dbReference type="AlphaFoldDB" id="A0A4D9EEV5"/>
<name>A0A4D9EEV5_9SAUR</name>
<dbReference type="EMBL" id="QXTE01000047">
    <property type="protein sequence ID" value="TFK09931.1"/>
    <property type="molecule type" value="Genomic_DNA"/>
</dbReference>
<comment type="caution">
    <text evidence="1">The sequence shown here is derived from an EMBL/GenBank/DDBJ whole genome shotgun (WGS) entry which is preliminary data.</text>
</comment>
<proteinExistence type="predicted"/>
<sequence length="103" mass="11616">MEVNDFNQVESGPIRERKGEIGCSSTQHQQFGAVPCVVFHWQGGWDNGSRHLAKIFFAKQNFAHEIQLIVKHVWEVNTLCLATALSLKSTPLVLVRFTKASHN</sequence>